<evidence type="ECO:0000313" key="3">
    <source>
        <dbReference type="EMBL" id="CAG2244200.1"/>
    </source>
</evidence>
<evidence type="ECO:0000256" key="1">
    <source>
        <dbReference type="SAM" id="MobiDB-lite"/>
    </source>
</evidence>
<keyword evidence="2" id="KW-0472">Membrane</keyword>
<organism evidence="3 4">
    <name type="scientific">Mytilus edulis</name>
    <name type="common">Blue mussel</name>
    <dbReference type="NCBI Taxonomy" id="6550"/>
    <lineage>
        <taxon>Eukaryota</taxon>
        <taxon>Metazoa</taxon>
        <taxon>Spiralia</taxon>
        <taxon>Lophotrochozoa</taxon>
        <taxon>Mollusca</taxon>
        <taxon>Bivalvia</taxon>
        <taxon>Autobranchia</taxon>
        <taxon>Pteriomorphia</taxon>
        <taxon>Mytilida</taxon>
        <taxon>Mytiloidea</taxon>
        <taxon>Mytilidae</taxon>
        <taxon>Mytilinae</taxon>
        <taxon>Mytilus</taxon>
    </lineage>
</organism>
<reference evidence="3" key="1">
    <citation type="submission" date="2021-03" db="EMBL/GenBank/DDBJ databases">
        <authorList>
            <person name="Bekaert M."/>
        </authorList>
    </citation>
    <scope>NUCLEOTIDE SEQUENCE</scope>
</reference>
<gene>
    <name evidence="3" type="ORF">MEDL_56229</name>
</gene>
<comment type="caution">
    <text evidence="3">The sequence shown here is derived from an EMBL/GenBank/DDBJ whole genome shotgun (WGS) entry which is preliminary data.</text>
</comment>
<dbReference type="OrthoDB" id="6098961at2759"/>
<feature type="region of interest" description="Disordered" evidence="1">
    <location>
        <begin position="417"/>
        <end position="483"/>
    </location>
</feature>
<keyword evidence="4" id="KW-1185">Reference proteome</keyword>
<feature type="compositionally biased region" description="Polar residues" evidence="1">
    <location>
        <begin position="417"/>
        <end position="430"/>
    </location>
</feature>
<dbReference type="EMBL" id="CAJPWZ010002729">
    <property type="protein sequence ID" value="CAG2244200.1"/>
    <property type="molecule type" value="Genomic_DNA"/>
</dbReference>
<evidence type="ECO:0000256" key="2">
    <source>
        <dbReference type="SAM" id="Phobius"/>
    </source>
</evidence>
<proteinExistence type="predicted"/>
<evidence type="ECO:0000313" key="4">
    <source>
        <dbReference type="Proteomes" id="UP000683360"/>
    </source>
</evidence>
<accession>A0A8S3UE96</accession>
<sequence length="527" mass="60305">MEKALDGARDTSDNDLNLGVTLIEFCNNCYRVLSIFYAAVLAVGILLSLTIAMICYRRRKFHGEKNLIGVSPWRRNKGRQQVQLLLSRRLSINDLTNSGNDFEFYMTHSSDWNKGANINKLPPFPSSEDEGLLFPSDGVNQASQQEIPAKLDVTTDSITCITTSVGRESSENVTEVNVSVRRGDKSGAKRKPKKDNAYTCGQQMKGKRCKKDNLYQNSDSNKNQFEIEEAKNAYDKKNNAACEKKKYEYSCVRVERDSSLKKQNNSDSVKDCTFLSQKLENIESDSKYHSFDETYDSDGKIDIEAVLKWESNTLNQRQRKTDKVLDSPNWRTIDRIKYFENELAHAKRENNTLDRKYSPKDVRFTQNRFTFDNKDTVKKSDNFLNQTHCLEEYIPDSSHGIPRDMPKPLNKKLTTLNERNNISDRGNSPTDFPPSSPNSHTKDRKRNVNKESSMSNKENYALDRKNDQIDPIPGSPIGYRGDRKRQLTVSSAESNTLNRNLSLVEFLPNSPDRIKIDGAIYKTRSNE</sequence>
<protein>
    <submittedName>
        <fullName evidence="3">Uncharacterized protein</fullName>
    </submittedName>
</protein>
<dbReference type="Proteomes" id="UP000683360">
    <property type="component" value="Unassembled WGS sequence"/>
</dbReference>
<feature type="transmembrane region" description="Helical" evidence="2">
    <location>
        <begin position="35"/>
        <end position="56"/>
    </location>
</feature>
<keyword evidence="2" id="KW-0812">Transmembrane</keyword>
<keyword evidence="2" id="KW-1133">Transmembrane helix</keyword>
<dbReference type="AlphaFoldDB" id="A0A8S3UE96"/>
<name>A0A8S3UE96_MYTED</name>